<dbReference type="EMBL" id="KB446573">
    <property type="protein sequence ID" value="EME76933.1"/>
    <property type="molecule type" value="Genomic_DNA"/>
</dbReference>
<dbReference type="AlphaFoldDB" id="M3AI99"/>
<dbReference type="HOGENOM" id="CLU_052532_0_0_1"/>
<gene>
    <name evidence="2" type="ORF">MYCFIDRAFT_85335</name>
</gene>
<proteinExistence type="predicted"/>
<feature type="region of interest" description="Disordered" evidence="1">
    <location>
        <begin position="243"/>
        <end position="265"/>
    </location>
</feature>
<reference evidence="2 3" key="1">
    <citation type="journal article" date="2012" name="PLoS Pathog.">
        <title>Diverse lifestyles and strategies of plant pathogenesis encoded in the genomes of eighteen Dothideomycetes fungi.</title>
        <authorList>
            <person name="Ohm R.A."/>
            <person name="Feau N."/>
            <person name="Henrissat B."/>
            <person name="Schoch C.L."/>
            <person name="Horwitz B.A."/>
            <person name="Barry K.W."/>
            <person name="Condon B.J."/>
            <person name="Copeland A.C."/>
            <person name="Dhillon B."/>
            <person name="Glaser F."/>
            <person name="Hesse C.N."/>
            <person name="Kosti I."/>
            <person name="LaButti K."/>
            <person name="Lindquist E.A."/>
            <person name="Lucas S."/>
            <person name="Salamov A.A."/>
            <person name="Bradshaw R.E."/>
            <person name="Ciuffetti L."/>
            <person name="Hamelin R.C."/>
            <person name="Kema G.H.J."/>
            <person name="Lawrence C."/>
            <person name="Scott J.A."/>
            <person name="Spatafora J.W."/>
            <person name="Turgeon B.G."/>
            <person name="de Wit P.J.G.M."/>
            <person name="Zhong S."/>
            <person name="Goodwin S.B."/>
            <person name="Grigoriev I.V."/>
        </authorList>
    </citation>
    <scope>NUCLEOTIDE SEQUENCE [LARGE SCALE GENOMIC DNA]</scope>
    <source>
        <strain evidence="2 3">CIRAD86</strain>
    </source>
</reference>
<dbReference type="eggNOG" id="ENOG502SIBF">
    <property type="taxonomic scope" value="Eukaryota"/>
</dbReference>
<sequence>MASAQTKQLHWTQRIALVRHNLHAASRSGDFTFFKTLQATGLMEGTNHFATLAELMGDDADVVMAAMDNLNGGLAYIHQDAFQKVYDNLRNATRDDDKQAEKSKLYVDISQQKQMTEMAIDKLCNSAVALIHQQAPNVRDQVANVFITGVTLVADCVEVVIQQLDLMDNKMDDFIRLEESWNIVKASIIAATAGLKGVFYMLDTNDQQGEKPQRSSSIASAGSGVFRRLSTVFTSAAPASSRSSSIASAGAPQSRGSIGGGSSAPVYRTPTYVRNSVSAGCPTSIPSAINNSAFSSNFEAHKLSTIPPTPAFDEDLDPFDKVDMPPVPAMPMEHEANRIVQTVM</sequence>
<accession>M3AI99</accession>
<dbReference type="KEGG" id="pfj:MYCFIDRAFT_85335"/>
<protein>
    <submittedName>
        <fullName evidence="2">Uncharacterized protein</fullName>
    </submittedName>
</protein>
<dbReference type="VEuPathDB" id="FungiDB:MYCFIDRAFT_85335"/>
<evidence type="ECO:0000256" key="1">
    <source>
        <dbReference type="SAM" id="MobiDB-lite"/>
    </source>
</evidence>
<dbReference type="OrthoDB" id="5342588at2759"/>
<dbReference type="GeneID" id="19342334"/>
<organism evidence="2 3">
    <name type="scientific">Pseudocercospora fijiensis (strain CIRAD86)</name>
    <name type="common">Black leaf streak disease fungus</name>
    <name type="synonym">Mycosphaerella fijiensis</name>
    <dbReference type="NCBI Taxonomy" id="383855"/>
    <lineage>
        <taxon>Eukaryota</taxon>
        <taxon>Fungi</taxon>
        <taxon>Dikarya</taxon>
        <taxon>Ascomycota</taxon>
        <taxon>Pezizomycotina</taxon>
        <taxon>Dothideomycetes</taxon>
        <taxon>Dothideomycetidae</taxon>
        <taxon>Mycosphaerellales</taxon>
        <taxon>Mycosphaerellaceae</taxon>
        <taxon>Pseudocercospora</taxon>
    </lineage>
</organism>
<dbReference type="STRING" id="383855.M3AI99"/>
<evidence type="ECO:0000313" key="3">
    <source>
        <dbReference type="Proteomes" id="UP000016932"/>
    </source>
</evidence>
<dbReference type="RefSeq" id="XP_007932563.1">
    <property type="nucleotide sequence ID" value="XM_007934372.1"/>
</dbReference>
<evidence type="ECO:0000313" key="2">
    <source>
        <dbReference type="EMBL" id="EME76933.1"/>
    </source>
</evidence>
<dbReference type="Proteomes" id="UP000016932">
    <property type="component" value="Unassembled WGS sequence"/>
</dbReference>
<name>M3AI99_PSEFD</name>
<keyword evidence="3" id="KW-1185">Reference proteome</keyword>